<evidence type="ECO:0000313" key="5">
    <source>
        <dbReference type="EMBL" id="MCG7507846.1"/>
    </source>
</evidence>
<dbReference type="EMBL" id="JAKREW010000030">
    <property type="protein sequence ID" value="MCG7507846.1"/>
    <property type="molecule type" value="Genomic_DNA"/>
</dbReference>
<dbReference type="RefSeq" id="WP_239369366.1">
    <property type="nucleotide sequence ID" value="NZ_JAKREW010000030.1"/>
</dbReference>
<dbReference type="Pfam" id="PF00392">
    <property type="entry name" value="GntR"/>
    <property type="match status" value="1"/>
</dbReference>
<dbReference type="Gene3D" id="1.20.120.530">
    <property type="entry name" value="GntR ligand-binding domain-like"/>
    <property type="match status" value="1"/>
</dbReference>
<evidence type="ECO:0000259" key="4">
    <source>
        <dbReference type="PROSITE" id="PS50949"/>
    </source>
</evidence>
<protein>
    <submittedName>
        <fullName evidence="5">FCD domain-containing protein</fullName>
    </submittedName>
</protein>
<feature type="domain" description="HTH gntR-type" evidence="4">
    <location>
        <begin position="18"/>
        <end position="85"/>
    </location>
</feature>
<dbReference type="SMART" id="SM00345">
    <property type="entry name" value="HTH_GNTR"/>
    <property type="match status" value="1"/>
</dbReference>
<evidence type="ECO:0000256" key="3">
    <source>
        <dbReference type="ARBA" id="ARBA00023163"/>
    </source>
</evidence>
<name>A0ABS9QM87_9HYPH</name>
<dbReference type="Proteomes" id="UP001201701">
    <property type="component" value="Unassembled WGS sequence"/>
</dbReference>
<proteinExistence type="predicted"/>
<keyword evidence="2" id="KW-0238">DNA-binding</keyword>
<reference evidence="5 6" key="1">
    <citation type="submission" date="2022-02" db="EMBL/GenBank/DDBJ databases">
        <title>Draft genome sequence of Mezorhizobium retamae strain IRAMC:0171 isolated from Retama raetam nodules.</title>
        <authorList>
            <person name="Bengaied R."/>
            <person name="Sbissi I."/>
            <person name="Huber K."/>
            <person name="Ghodbane F."/>
            <person name="Nouioui I."/>
            <person name="Tarhouni M."/>
            <person name="Gtari M."/>
        </authorList>
    </citation>
    <scope>NUCLEOTIDE SEQUENCE [LARGE SCALE GENOMIC DNA]</scope>
    <source>
        <strain evidence="5 6">IRAMC:0171</strain>
    </source>
</reference>
<dbReference type="Pfam" id="PF07729">
    <property type="entry name" value="FCD"/>
    <property type="match status" value="1"/>
</dbReference>
<comment type="caution">
    <text evidence="5">The sequence shown here is derived from an EMBL/GenBank/DDBJ whole genome shotgun (WGS) entry which is preliminary data.</text>
</comment>
<keyword evidence="6" id="KW-1185">Reference proteome</keyword>
<sequence>MNNLERPIVDVEDEGEGSSQAVAAWQILREDILSGELAPQTRLRIGMLNRKYKIGPSPLREALSRLVSENLVVSLDRRGFMVVPISLADFRDLTDMRKMLEKQALEQSLKHGDEKWEAALVAALYRLERVQERIDRGDDTAINEWEGLNKAYHDALVSACPSGWLLRLREQVYVCAERYRRICLSTKSIERNVKQEHDQIRTAALARNMQALAPLIDQHLERTFKKVAGSGKL</sequence>
<dbReference type="InterPro" id="IPR000524">
    <property type="entry name" value="Tscrpt_reg_HTH_GntR"/>
</dbReference>
<dbReference type="SUPFAM" id="SSF48008">
    <property type="entry name" value="GntR ligand-binding domain-like"/>
    <property type="match status" value="1"/>
</dbReference>
<keyword evidence="1" id="KW-0805">Transcription regulation</keyword>
<dbReference type="PANTHER" id="PTHR43537">
    <property type="entry name" value="TRANSCRIPTIONAL REGULATOR, GNTR FAMILY"/>
    <property type="match status" value="1"/>
</dbReference>
<dbReference type="PANTHER" id="PTHR43537:SF20">
    <property type="entry name" value="HTH-TYPE TRANSCRIPTIONAL REPRESSOR GLAR"/>
    <property type="match status" value="1"/>
</dbReference>
<evidence type="ECO:0000256" key="1">
    <source>
        <dbReference type="ARBA" id="ARBA00023015"/>
    </source>
</evidence>
<keyword evidence="3" id="KW-0804">Transcription</keyword>
<evidence type="ECO:0000313" key="6">
    <source>
        <dbReference type="Proteomes" id="UP001201701"/>
    </source>
</evidence>
<dbReference type="InterPro" id="IPR008920">
    <property type="entry name" value="TF_FadR/GntR_C"/>
</dbReference>
<accession>A0ABS9QM87</accession>
<evidence type="ECO:0000256" key="2">
    <source>
        <dbReference type="ARBA" id="ARBA00023125"/>
    </source>
</evidence>
<dbReference type="InterPro" id="IPR011711">
    <property type="entry name" value="GntR_C"/>
</dbReference>
<dbReference type="InterPro" id="IPR036390">
    <property type="entry name" value="WH_DNA-bd_sf"/>
</dbReference>
<dbReference type="SUPFAM" id="SSF46785">
    <property type="entry name" value="Winged helix' DNA-binding domain"/>
    <property type="match status" value="1"/>
</dbReference>
<dbReference type="InterPro" id="IPR036388">
    <property type="entry name" value="WH-like_DNA-bd_sf"/>
</dbReference>
<dbReference type="Gene3D" id="1.10.10.10">
    <property type="entry name" value="Winged helix-like DNA-binding domain superfamily/Winged helix DNA-binding domain"/>
    <property type="match status" value="1"/>
</dbReference>
<gene>
    <name evidence="5" type="ORF">L4923_22665</name>
</gene>
<dbReference type="SMART" id="SM00895">
    <property type="entry name" value="FCD"/>
    <property type="match status" value="1"/>
</dbReference>
<dbReference type="PROSITE" id="PS50949">
    <property type="entry name" value="HTH_GNTR"/>
    <property type="match status" value="1"/>
</dbReference>
<organism evidence="5 6">
    <name type="scientific">Mesorhizobium retamae</name>
    <dbReference type="NCBI Taxonomy" id="2912854"/>
    <lineage>
        <taxon>Bacteria</taxon>
        <taxon>Pseudomonadati</taxon>
        <taxon>Pseudomonadota</taxon>
        <taxon>Alphaproteobacteria</taxon>
        <taxon>Hyphomicrobiales</taxon>
        <taxon>Phyllobacteriaceae</taxon>
        <taxon>Mesorhizobium</taxon>
    </lineage>
</organism>